<organism evidence="1 2">
    <name type="scientific">Saccharopolyspora shandongensis</name>
    <dbReference type="NCBI Taxonomy" id="418495"/>
    <lineage>
        <taxon>Bacteria</taxon>
        <taxon>Bacillati</taxon>
        <taxon>Actinomycetota</taxon>
        <taxon>Actinomycetes</taxon>
        <taxon>Pseudonocardiales</taxon>
        <taxon>Pseudonocardiaceae</taxon>
        <taxon>Saccharopolyspora</taxon>
    </lineage>
</organism>
<reference evidence="2" key="1">
    <citation type="submission" date="2016-10" db="EMBL/GenBank/DDBJ databases">
        <authorList>
            <person name="Varghese N."/>
            <person name="Submissions S."/>
        </authorList>
    </citation>
    <scope>NUCLEOTIDE SEQUENCE [LARGE SCALE GENOMIC DNA]</scope>
    <source>
        <strain evidence="2">CGMCC 4.3530</strain>
    </source>
</reference>
<evidence type="ECO:0000313" key="2">
    <source>
        <dbReference type="Proteomes" id="UP000199529"/>
    </source>
</evidence>
<evidence type="ECO:0000313" key="1">
    <source>
        <dbReference type="EMBL" id="SDY56937.1"/>
    </source>
</evidence>
<protein>
    <submittedName>
        <fullName evidence="1">Uncharacterized protein</fullName>
    </submittedName>
</protein>
<gene>
    <name evidence="1" type="ORF">SAMN05216215_102971</name>
</gene>
<dbReference type="AlphaFoldDB" id="A0A1H3KXG5"/>
<dbReference type="Proteomes" id="UP000199529">
    <property type="component" value="Unassembled WGS sequence"/>
</dbReference>
<dbReference type="EMBL" id="FNOK01000029">
    <property type="protein sequence ID" value="SDY56937.1"/>
    <property type="molecule type" value="Genomic_DNA"/>
</dbReference>
<accession>A0A1H3KXG5</accession>
<sequence length="35" mass="3576">MVERLLVVAMGPQPGDELCRLATALAEPAAAALPT</sequence>
<proteinExistence type="predicted"/>
<keyword evidence="2" id="KW-1185">Reference proteome</keyword>
<name>A0A1H3KXG5_9PSEU</name>